<dbReference type="Gene3D" id="2.70.70.10">
    <property type="entry name" value="Glucose Permease (Domain IIA)"/>
    <property type="match status" value="1"/>
</dbReference>
<reference evidence="4 5" key="1">
    <citation type="journal article" date="2016" name="Nat. Commun.">
        <title>Thousands of microbial genomes shed light on interconnected biogeochemical processes in an aquifer system.</title>
        <authorList>
            <person name="Anantharaman K."/>
            <person name="Brown C.T."/>
            <person name="Hug L.A."/>
            <person name="Sharon I."/>
            <person name="Castelle C.J."/>
            <person name="Probst A.J."/>
            <person name="Thomas B.C."/>
            <person name="Singh A."/>
            <person name="Wilkins M.J."/>
            <person name="Karaoz U."/>
            <person name="Brodie E.L."/>
            <person name="Williams K.H."/>
            <person name="Hubbard S.S."/>
            <person name="Banfield J.F."/>
        </authorList>
    </citation>
    <scope>NUCLEOTIDE SEQUENCE [LARGE SCALE GENOMIC DNA]</scope>
</reference>
<accession>A0A1G1ZWR9</accession>
<dbReference type="InterPro" id="IPR018392">
    <property type="entry name" value="LysM"/>
</dbReference>
<dbReference type="InterPro" id="IPR036779">
    <property type="entry name" value="LysM_dom_sf"/>
</dbReference>
<keyword evidence="2" id="KW-0472">Membrane</keyword>
<evidence type="ECO:0000259" key="3">
    <source>
        <dbReference type="PROSITE" id="PS51782"/>
    </source>
</evidence>
<dbReference type="Proteomes" id="UP000177690">
    <property type="component" value="Unassembled WGS sequence"/>
</dbReference>
<feature type="domain" description="LysM" evidence="3">
    <location>
        <begin position="160"/>
        <end position="205"/>
    </location>
</feature>
<dbReference type="CDD" id="cd12797">
    <property type="entry name" value="M23_peptidase"/>
    <property type="match status" value="1"/>
</dbReference>
<dbReference type="EMBL" id="MHJL01000001">
    <property type="protein sequence ID" value="OGY68317.1"/>
    <property type="molecule type" value="Genomic_DNA"/>
</dbReference>
<evidence type="ECO:0000256" key="1">
    <source>
        <dbReference type="ARBA" id="ARBA00022729"/>
    </source>
</evidence>
<gene>
    <name evidence="4" type="ORF">A3I24_01690</name>
</gene>
<sequence>MVLWYIKNIKIQLARVKYWLSRTTVIPVVFVIGASFFNLIFLSRTNQSNFVLGGPALAQSILIEDEDSFLNFPISENDEDFGGFVVLDSAAVLNANSPLSNLLPTRDGLLVYKIQAGDTLSKIAANFGISLNTILLANPDLRANLIRPGQEIVVLPISGVLHQVQEDETPESIASLYGVDVSQILKYNRNLSAATFVIPGAKVKKTTVAISTSQLPDLRGYFILPTTGWNWGRLHPTNAVDIANACGTPIYAAAEGLIISAPSYGWNDGYGHYVDIEHPNGVLTRYAHTSQNAVSAGDYVSQGDLIAYIGNTGNTHGPTGCHLHFEIRGARNPFVK</sequence>
<organism evidence="4 5">
    <name type="scientific">Candidatus Harrisonbacteria bacterium RIFCSPLOWO2_02_FULL_41_13b</name>
    <dbReference type="NCBI Taxonomy" id="1798409"/>
    <lineage>
        <taxon>Bacteria</taxon>
        <taxon>Candidatus Harrisoniibacteriota</taxon>
    </lineage>
</organism>
<dbReference type="AlphaFoldDB" id="A0A1G1ZWR9"/>
<dbReference type="GO" id="GO:0004222">
    <property type="term" value="F:metalloendopeptidase activity"/>
    <property type="evidence" value="ECO:0007669"/>
    <property type="project" value="TreeGrafter"/>
</dbReference>
<comment type="caution">
    <text evidence="4">The sequence shown here is derived from an EMBL/GenBank/DDBJ whole genome shotgun (WGS) entry which is preliminary data.</text>
</comment>
<evidence type="ECO:0000313" key="5">
    <source>
        <dbReference type="Proteomes" id="UP000177690"/>
    </source>
</evidence>
<proteinExistence type="predicted"/>
<name>A0A1G1ZWR9_9BACT</name>
<keyword evidence="1" id="KW-0732">Signal</keyword>
<dbReference type="SMART" id="SM00257">
    <property type="entry name" value="LysM"/>
    <property type="match status" value="2"/>
</dbReference>
<feature type="domain" description="LysM" evidence="3">
    <location>
        <begin position="110"/>
        <end position="154"/>
    </location>
</feature>
<dbReference type="InterPro" id="IPR016047">
    <property type="entry name" value="M23ase_b-sheet_dom"/>
</dbReference>
<dbReference type="SUPFAM" id="SSF51261">
    <property type="entry name" value="Duplicated hybrid motif"/>
    <property type="match status" value="1"/>
</dbReference>
<dbReference type="Gene3D" id="3.10.350.10">
    <property type="entry name" value="LysM domain"/>
    <property type="match status" value="2"/>
</dbReference>
<dbReference type="PANTHER" id="PTHR21666">
    <property type="entry name" value="PEPTIDASE-RELATED"/>
    <property type="match status" value="1"/>
</dbReference>
<keyword evidence="2" id="KW-0812">Transmembrane</keyword>
<dbReference type="PANTHER" id="PTHR21666:SF289">
    <property type="entry name" value="L-ALA--D-GLU ENDOPEPTIDASE"/>
    <property type="match status" value="1"/>
</dbReference>
<protein>
    <recommendedName>
        <fullName evidence="3">LysM domain-containing protein</fullName>
    </recommendedName>
</protein>
<feature type="transmembrane region" description="Helical" evidence="2">
    <location>
        <begin position="20"/>
        <end position="42"/>
    </location>
</feature>
<dbReference type="InterPro" id="IPR011055">
    <property type="entry name" value="Dup_hybrid_motif"/>
</dbReference>
<dbReference type="CDD" id="cd00118">
    <property type="entry name" value="LysM"/>
    <property type="match status" value="2"/>
</dbReference>
<dbReference type="PROSITE" id="PS51782">
    <property type="entry name" value="LYSM"/>
    <property type="match status" value="2"/>
</dbReference>
<dbReference type="SUPFAM" id="SSF54106">
    <property type="entry name" value="LysM domain"/>
    <property type="match status" value="1"/>
</dbReference>
<keyword evidence="2" id="KW-1133">Transmembrane helix</keyword>
<dbReference type="STRING" id="1798409.A3I24_01690"/>
<dbReference type="InterPro" id="IPR050570">
    <property type="entry name" value="Cell_wall_metabolism_enzyme"/>
</dbReference>
<evidence type="ECO:0000313" key="4">
    <source>
        <dbReference type="EMBL" id="OGY68317.1"/>
    </source>
</evidence>
<evidence type="ECO:0000256" key="2">
    <source>
        <dbReference type="SAM" id="Phobius"/>
    </source>
</evidence>
<dbReference type="Pfam" id="PF01476">
    <property type="entry name" value="LysM"/>
    <property type="match status" value="2"/>
</dbReference>
<dbReference type="Pfam" id="PF01551">
    <property type="entry name" value="Peptidase_M23"/>
    <property type="match status" value="1"/>
</dbReference>